<proteinExistence type="predicted"/>
<sequence>AIDAGHLTFGPRAALARREVAALLHPGLALPTLPERPWYRA</sequence>
<accession>D5RJF6</accession>
<dbReference type="EMBL" id="ADVL01000202">
    <property type="protein sequence ID" value="EFH12569.1"/>
    <property type="molecule type" value="Genomic_DNA"/>
</dbReference>
<protein>
    <submittedName>
        <fullName evidence="1">Uncharacterized protein</fullName>
    </submittedName>
</protein>
<dbReference type="Proteomes" id="UP000005324">
    <property type="component" value="Unassembled WGS sequence"/>
</dbReference>
<comment type="caution">
    <text evidence="1">The sequence shown here is derived from an EMBL/GenBank/DDBJ whole genome shotgun (WGS) entry which is preliminary data.</text>
</comment>
<feature type="non-terminal residue" evidence="1">
    <location>
        <position position="1"/>
    </location>
</feature>
<dbReference type="HOGENOM" id="CLU_3281835_0_0_5"/>
<evidence type="ECO:0000313" key="1">
    <source>
        <dbReference type="EMBL" id="EFH12569.1"/>
    </source>
</evidence>
<gene>
    <name evidence="1" type="ORF">HMPREF0731_1216</name>
</gene>
<evidence type="ECO:0000313" key="2">
    <source>
        <dbReference type="Proteomes" id="UP000005324"/>
    </source>
</evidence>
<name>D5RJF6_9PROT</name>
<dbReference type="AlphaFoldDB" id="D5RJF6"/>
<organism evidence="1 2">
    <name type="scientific">Pseudoroseomonas cervicalis ATCC 49957</name>
    <dbReference type="NCBI Taxonomy" id="525371"/>
    <lineage>
        <taxon>Bacteria</taxon>
        <taxon>Pseudomonadati</taxon>
        <taxon>Pseudomonadota</taxon>
        <taxon>Alphaproteobacteria</taxon>
        <taxon>Acetobacterales</taxon>
        <taxon>Roseomonadaceae</taxon>
        <taxon>Roseomonas</taxon>
    </lineage>
</organism>
<reference evidence="1 2" key="1">
    <citation type="submission" date="2010-04" db="EMBL/GenBank/DDBJ databases">
        <authorList>
            <person name="Qin X."/>
            <person name="Bachman B."/>
            <person name="Battles P."/>
            <person name="Bell A."/>
            <person name="Bess C."/>
            <person name="Bickham C."/>
            <person name="Chaboub L."/>
            <person name="Chen D."/>
            <person name="Coyle M."/>
            <person name="Deiros D.R."/>
            <person name="Dinh H."/>
            <person name="Forbes L."/>
            <person name="Fowler G."/>
            <person name="Francisco L."/>
            <person name="Fu Q."/>
            <person name="Gubbala S."/>
            <person name="Hale W."/>
            <person name="Han Y."/>
            <person name="Hemphill L."/>
            <person name="Highlander S.K."/>
            <person name="Hirani K."/>
            <person name="Hogues M."/>
            <person name="Jackson L."/>
            <person name="Jakkamsetti A."/>
            <person name="Javaid M."/>
            <person name="Jiang H."/>
            <person name="Korchina V."/>
            <person name="Kovar C."/>
            <person name="Lara F."/>
            <person name="Lee S."/>
            <person name="Mata R."/>
            <person name="Mathew T."/>
            <person name="Moen C."/>
            <person name="Morales K."/>
            <person name="Munidasa M."/>
            <person name="Nazareth L."/>
            <person name="Ngo R."/>
            <person name="Nguyen L."/>
            <person name="Okwuonu G."/>
            <person name="Ongeri F."/>
            <person name="Patil S."/>
            <person name="Petrosino J."/>
            <person name="Pham C."/>
            <person name="Pham P."/>
            <person name="Pu L.-L."/>
            <person name="Puazo M."/>
            <person name="Raj R."/>
            <person name="Reid J."/>
            <person name="Rouhana J."/>
            <person name="Saada N."/>
            <person name="Shang Y."/>
            <person name="Simmons D."/>
            <person name="Thornton R."/>
            <person name="Warren J."/>
            <person name="Weissenberger G."/>
            <person name="Zhang J."/>
            <person name="Zhang L."/>
            <person name="Zhou C."/>
            <person name="Zhu D."/>
            <person name="Muzny D."/>
            <person name="Worley K."/>
            <person name="Gibbs R."/>
        </authorList>
    </citation>
    <scope>NUCLEOTIDE SEQUENCE [LARGE SCALE GENOMIC DNA]</scope>
    <source>
        <strain evidence="1 2">ATCC 49957</strain>
    </source>
</reference>
<keyword evidence="2" id="KW-1185">Reference proteome</keyword>